<feature type="transmembrane region" description="Helical" evidence="5">
    <location>
        <begin position="91"/>
        <end position="110"/>
    </location>
</feature>
<dbReference type="InterPro" id="IPR019184">
    <property type="entry name" value="Uncharacterised_TM-17"/>
</dbReference>
<dbReference type="GeneID" id="20228581"/>
<keyword evidence="2 5" id="KW-0812">Transmembrane</keyword>
<evidence type="ECO:0000256" key="2">
    <source>
        <dbReference type="ARBA" id="ARBA00022692"/>
    </source>
</evidence>
<dbReference type="OrthoDB" id="311720at2759"/>
<evidence type="ECO:0000256" key="5">
    <source>
        <dbReference type="SAM" id="Phobius"/>
    </source>
</evidence>
<dbReference type="InParanoid" id="F0YGR8"/>
<dbReference type="GO" id="GO:0035869">
    <property type="term" value="C:ciliary transition zone"/>
    <property type="evidence" value="ECO:0007669"/>
    <property type="project" value="TreeGrafter"/>
</dbReference>
<dbReference type="RefSeq" id="XP_009039594.1">
    <property type="nucleotide sequence ID" value="XM_009041346.1"/>
</dbReference>
<name>F0YGR8_AURAN</name>
<feature type="transmembrane region" description="Helical" evidence="5">
    <location>
        <begin position="58"/>
        <end position="79"/>
    </location>
</feature>
<dbReference type="KEGG" id="aaf:AURANDRAFT_72172"/>
<dbReference type="Pfam" id="PF09799">
    <property type="entry name" value="Transmemb_17"/>
    <property type="match status" value="1"/>
</dbReference>
<evidence type="ECO:0008006" key="8">
    <source>
        <dbReference type="Google" id="ProtNLM"/>
    </source>
</evidence>
<evidence type="ECO:0000256" key="4">
    <source>
        <dbReference type="ARBA" id="ARBA00023136"/>
    </source>
</evidence>
<evidence type="ECO:0000256" key="1">
    <source>
        <dbReference type="ARBA" id="ARBA00004141"/>
    </source>
</evidence>
<dbReference type="GO" id="GO:0016020">
    <property type="term" value="C:membrane"/>
    <property type="evidence" value="ECO:0007669"/>
    <property type="project" value="UniProtKB-SubCell"/>
</dbReference>
<dbReference type="PANTHER" id="PTHR13531:SF6">
    <property type="entry name" value="TMEM (HUMAN TRANSMEMBRANE PROTEIN) HOMOLOG"/>
    <property type="match status" value="1"/>
</dbReference>
<dbReference type="PANTHER" id="PTHR13531">
    <property type="entry name" value="GEO07735P1-RELATED-RELATED"/>
    <property type="match status" value="1"/>
</dbReference>
<dbReference type="Proteomes" id="UP000002729">
    <property type="component" value="Unassembled WGS sequence"/>
</dbReference>
<evidence type="ECO:0000256" key="3">
    <source>
        <dbReference type="ARBA" id="ARBA00022989"/>
    </source>
</evidence>
<dbReference type="AlphaFoldDB" id="F0YGR8"/>
<gene>
    <name evidence="6" type="ORF">AURANDRAFT_72172</name>
</gene>
<protein>
    <recommendedName>
        <fullName evidence="8">Transmembrane protein 17</fullName>
    </recommendedName>
</protein>
<keyword evidence="3 5" id="KW-1133">Transmembrane helix</keyword>
<sequence length="146" mass="16857">MLYFVVCGGCLLNKIYNYEFQNGILKILTLPIFLLWSCTELARVALGYIGNIKERVPMISAFLLLTMFPQVVAVFFFAILQDPVFPFDRAAGSIMIFYLVIELFVGRFTLKTLIQRQTAQFFRLCQEEEIRRMRRIEAVLRGGAPT</sequence>
<dbReference type="EMBL" id="GL833139">
    <property type="protein sequence ID" value="EGB05755.1"/>
    <property type="molecule type" value="Genomic_DNA"/>
</dbReference>
<accession>F0YGR8</accession>
<dbReference type="GO" id="GO:1905515">
    <property type="term" value="P:non-motile cilium assembly"/>
    <property type="evidence" value="ECO:0007669"/>
    <property type="project" value="TreeGrafter"/>
</dbReference>
<reference evidence="6 7" key="1">
    <citation type="journal article" date="2011" name="Proc. Natl. Acad. Sci. U.S.A.">
        <title>Niche of harmful alga Aureococcus anophagefferens revealed through ecogenomics.</title>
        <authorList>
            <person name="Gobler C.J."/>
            <person name="Berry D.L."/>
            <person name="Dyhrman S.T."/>
            <person name="Wilhelm S.W."/>
            <person name="Salamov A."/>
            <person name="Lobanov A.V."/>
            <person name="Zhang Y."/>
            <person name="Collier J.L."/>
            <person name="Wurch L.L."/>
            <person name="Kustka A.B."/>
            <person name="Dill B.D."/>
            <person name="Shah M."/>
            <person name="VerBerkmoes N.C."/>
            <person name="Kuo A."/>
            <person name="Terry A."/>
            <person name="Pangilinan J."/>
            <person name="Lindquist E.A."/>
            <person name="Lucas S."/>
            <person name="Paulsen I.T."/>
            <person name="Hattenrath-Lehmann T.K."/>
            <person name="Talmage S.C."/>
            <person name="Walker E.A."/>
            <person name="Koch F."/>
            <person name="Burson A.M."/>
            <person name="Marcoval M.A."/>
            <person name="Tang Y.Z."/>
            <person name="Lecleir G.R."/>
            <person name="Coyne K.J."/>
            <person name="Berg G.M."/>
            <person name="Bertrand E.M."/>
            <person name="Saito M.A."/>
            <person name="Gladyshev V.N."/>
            <person name="Grigoriev I.V."/>
        </authorList>
    </citation>
    <scope>NUCLEOTIDE SEQUENCE [LARGE SCALE GENOMIC DNA]</scope>
    <source>
        <strain evidence="7">CCMP 1984</strain>
    </source>
</reference>
<evidence type="ECO:0000313" key="7">
    <source>
        <dbReference type="Proteomes" id="UP000002729"/>
    </source>
</evidence>
<organism evidence="7">
    <name type="scientific">Aureococcus anophagefferens</name>
    <name type="common">Harmful bloom alga</name>
    <dbReference type="NCBI Taxonomy" id="44056"/>
    <lineage>
        <taxon>Eukaryota</taxon>
        <taxon>Sar</taxon>
        <taxon>Stramenopiles</taxon>
        <taxon>Ochrophyta</taxon>
        <taxon>Pelagophyceae</taxon>
        <taxon>Pelagomonadales</taxon>
        <taxon>Pelagomonadaceae</taxon>
        <taxon>Aureococcus</taxon>
    </lineage>
</organism>
<comment type="subcellular location">
    <subcellularLocation>
        <location evidence="1">Membrane</location>
        <topology evidence="1">Multi-pass membrane protein</topology>
    </subcellularLocation>
</comment>
<proteinExistence type="predicted"/>
<evidence type="ECO:0000313" key="6">
    <source>
        <dbReference type="EMBL" id="EGB05755.1"/>
    </source>
</evidence>
<keyword evidence="4 5" id="KW-0472">Membrane</keyword>
<keyword evidence="7" id="KW-1185">Reference proteome</keyword>